<dbReference type="Pfam" id="PF00928">
    <property type="entry name" value="Adap_comp_sub"/>
    <property type="match status" value="1"/>
</dbReference>
<proteinExistence type="inferred from homology"/>
<reference evidence="8" key="1">
    <citation type="submission" date="2023-04" db="EMBL/GenBank/DDBJ databases">
        <title>Candida boidinii NBRC 10035.</title>
        <authorList>
            <person name="Ichikawa N."/>
            <person name="Sato H."/>
            <person name="Tonouchi N."/>
        </authorList>
    </citation>
    <scope>NUCLEOTIDE SEQUENCE</scope>
    <source>
        <strain evidence="8">NBRC 10035</strain>
    </source>
</reference>
<dbReference type="EMBL" id="BSXN01003224">
    <property type="protein sequence ID" value="GME78779.1"/>
    <property type="molecule type" value="Genomic_DNA"/>
</dbReference>
<feature type="compositionally biased region" description="Acidic residues" evidence="6">
    <location>
        <begin position="49"/>
        <end position="75"/>
    </location>
</feature>
<evidence type="ECO:0000256" key="5">
    <source>
        <dbReference type="PIRNR" id="PIRNR005992"/>
    </source>
</evidence>
<dbReference type="Gene3D" id="2.60.40.1170">
    <property type="entry name" value="Mu homology domain, subdomain B"/>
    <property type="match status" value="2"/>
</dbReference>
<evidence type="ECO:0000256" key="4">
    <source>
        <dbReference type="ARBA" id="ARBA00023136"/>
    </source>
</evidence>
<sequence length="313" mass="36322">MPVCSFGFSHSSQNKATQQHNLKIKKKNSLRDMKSSDNPFKISKNPYDFDSDESDYDDSDDDDYDDDGGDDDEGDNESRGKYYGSDEDEAYDTFDTGINTKNKKFKNKNKSKSKNQKNKITDFSFHQCVNLQEFDKHNLIIFTPPDGKFELMRYRIDVTEVPFNFFARVQIINNVTVRFKITIQPNFSQEYTGKDILVKIPTPPGTIRVDFNSAKEGKTKYLSDEGCINWNIKKIIGESSPILIDCDCIIAQNNDNSNLINWTKKPINLSFKIDEFSISHQFVKFLKIKESSNYTTVKWVRYLTNSKSYEIRY</sequence>
<keyword evidence="9" id="KW-1185">Reference proteome</keyword>
<dbReference type="GO" id="GO:0006886">
    <property type="term" value="P:intracellular protein transport"/>
    <property type="evidence" value="ECO:0007669"/>
    <property type="project" value="UniProtKB-UniRule"/>
</dbReference>
<feature type="compositionally biased region" description="Polar residues" evidence="6">
    <location>
        <begin position="8"/>
        <end position="21"/>
    </location>
</feature>
<dbReference type="InterPro" id="IPR050431">
    <property type="entry name" value="Adaptor_comp_med_subunit"/>
</dbReference>
<comment type="caution">
    <text evidence="8">The sequence shown here is derived from an EMBL/GenBank/DDBJ whole genome shotgun (WGS) entry which is preliminary data.</text>
</comment>
<keyword evidence="2 5" id="KW-0813">Transport</keyword>
<dbReference type="SUPFAM" id="SSF49447">
    <property type="entry name" value="Second domain of Mu2 adaptin subunit (ap50) of ap2 adaptor"/>
    <property type="match status" value="1"/>
</dbReference>
<comment type="subcellular location">
    <subcellularLocation>
        <location evidence="1">Endomembrane system</location>
    </subcellularLocation>
</comment>
<dbReference type="PRINTS" id="PR00314">
    <property type="entry name" value="CLATHRINADPT"/>
</dbReference>
<keyword evidence="4" id="KW-0472">Membrane</keyword>
<gene>
    <name evidence="8" type="ORF">Cboi02_000592700</name>
</gene>
<protein>
    <submittedName>
        <fullName evidence="8">Unnamed protein product</fullName>
    </submittedName>
</protein>
<comment type="similarity">
    <text evidence="5">Belongs to the adaptor complexes medium subunit family.</text>
</comment>
<dbReference type="PIRSF" id="PIRSF005992">
    <property type="entry name" value="Clathrin_mu"/>
    <property type="match status" value="1"/>
</dbReference>
<feature type="region of interest" description="Disordered" evidence="6">
    <location>
        <begin position="1"/>
        <end position="87"/>
    </location>
</feature>
<name>A0A9W6WLF5_CANBO</name>
<dbReference type="PROSITE" id="PS51072">
    <property type="entry name" value="MHD"/>
    <property type="match status" value="1"/>
</dbReference>
<evidence type="ECO:0000313" key="9">
    <source>
        <dbReference type="Proteomes" id="UP001165120"/>
    </source>
</evidence>
<feature type="domain" description="MHD" evidence="7">
    <location>
        <begin position="51"/>
        <end position="312"/>
    </location>
</feature>
<dbReference type="InterPro" id="IPR028565">
    <property type="entry name" value="MHD"/>
</dbReference>
<dbReference type="PANTHER" id="PTHR10529">
    <property type="entry name" value="AP COMPLEX SUBUNIT MU"/>
    <property type="match status" value="1"/>
</dbReference>
<dbReference type="InterPro" id="IPR036168">
    <property type="entry name" value="AP2_Mu_C_sf"/>
</dbReference>
<dbReference type="GO" id="GO:0030131">
    <property type="term" value="C:clathrin adaptor complex"/>
    <property type="evidence" value="ECO:0007669"/>
    <property type="project" value="UniProtKB-UniRule"/>
</dbReference>
<evidence type="ECO:0000256" key="2">
    <source>
        <dbReference type="ARBA" id="ARBA00022448"/>
    </source>
</evidence>
<keyword evidence="3 5" id="KW-0653">Protein transport</keyword>
<accession>A0A9W6WLF5</accession>
<dbReference type="GO" id="GO:0012505">
    <property type="term" value="C:endomembrane system"/>
    <property type="evidence" value="ECO:0007669"/>
    <property type="project" value="UniProtKB-SubCell"/>
</dbReference>
<evidence type="ECO:0000313" key="8">
    <source>
        <dbReference type="EMBL" id="GME78779.1"/>
    </source>
</evidence>
<evidence type="ECO:0000259" key="7">
    <source>
        <dbReference type="PROSITE" id="PS51072"/>
    </source>
</evidence>
<organism evidence="8 9">
    <name type="scientific">Candida boidinii</name>
    <name type="common">Yeast</name>
    <dbReference type="NCBI Taxonomy" id="5477"/>
    <lineage>
        <taxon>Eukaryota</taxon>
        <taxon>Fungi</taxon>
        <taxon>Dikarya</taxon>
        <taxon>Ascomycota</taxon>
        <taxon>Saccharomycotina</taxon>
        <taxon>Pichiomycetes</taxon>
        <taxon>Pichiales</taxon>
        <taxon>Pichiaceae</taxon>
        <taxon>Ogataea</taxon>
        <taxon>Ogataea/Candida clade</taxon>
    </lineage>
</organism>
<dbReference type="GO" id="GO:0016192">
    <property type="term" value="P:vesicle-mediated transport"/>
    <property type="evidence" value="ECO:0007669"/>
    <property type="project" value="InterPro"/>
</dbReference>
<evidence type="ECO:0000256" key="3">
    <source>
        <dbReference type="ARBA" id="ARBA00022927"/>
    </source>
</evidence>
<dbReference type="Proteomes" id="UP001165120">
    <property type="component" value="Unassembled WGS sequence"/>
</dbReference>
<dbReference type="InterPro" id="IPR001392">
    <property type="entry name" value="Clathrin_mu"/>
</dbReference>
<dbReference type="AlphaFoldDB" id="A0A9W6WLF5"/>
<evidence type="ECO:0000256" key="1">
    <source>
        <dbReference type="ARBA" id="ARBA00004308"/>
    </source>
</evidence>
<evidence type="ECO:0000256" key="6">
    <source>
        <dbReference type="SAM" id="MobiDB-lite"/>
    </source>
</evidence>